<organism evidence="4 5">
    <name type="scientific">Fusarium torreyae</name>
    <dbReference type="NCBI Taxonomy" id="1237075"/>
    <lineage>
        <taxon>Eukaryota</taxon>
        <taxon>Fungi</taxon>
        <taxon>Dikarya</taxon>
        <taxon>Ascomycota</taxon>
        <taxon>Pezizomycotina</taxon>
        <taxon>Sordariomycetes</taxon>
        <taxon>Hypocreomycetidae</taxon>
        <taxon>Hypocreales</taxon>
        <taxon>Nectriaceae</taxon>
        <taxon>Fusarium</taxon>
    </lineage>
</organism>
<evidence type="ECO:0000256" key="2">
    <source>
        <dbReference type="ARBA" id="ARBA00023445"/>
    </source>
</evidence>
<dbReference type="GO" id="GO:0016616">
    <property type="term" value="F:oxidoreductase activity, acting on the CH-OH group of donors, NAD or NADP as acceptor"/>
    <property type="evidence" value="ECO:0007669"/>
    <property type="project" value="TreeGrafter"/>
</dbReference>
<keyword evidence="5" id="KW-1185">Reference proteome</keyword>
<comment type="similarity">
    <text evidence="2">Belongs to the NAD(P)-dependent epimerase/dehydratase family. Dihydroflavonol-4-reductase subfamily.</text>
</comment>
<dbReference type="Gene3D" id="3.40.50.720">
    <property type="entry name" value="NAD(P)-binding Rossmann-like Domain"/>
    <property type="match status" value="1"/>
</dbReference>
<dbReference type="PANTHER" id="PTHR10366:SF562">
    <property type="entry name" value="ALDEHYDE REDUCTASE II (AFU_ORTHOLOGUE AFUA_1G11360)"/>
    <property type="match status" value="1"/>
</dbReference>
<gene>
    <name evidence="4" type="ORF">NW762_013798</name>
</gene>
<proteinExistence type="inferred from homology"/>
<name>A0A9W8RN36_9HYPO</name>
<dbReference type="InterPro" id="IPR036291">
    <property type="entry name" value="NAD(P)-bd_dom_sf"/>
</dbReference>
<protein>
    <recommendedName>
        <fullName evidence="3">NAD-dependent epimerase/dehydratase domain-containing protein</fullName>
    </recommendedName>
</protein>
<accession>A0A9W8RN36</accession>
<dbReference type="SUPFAM" id="SSF51735">
    <property type="entry name" value="NAD(P)-binding Rossmann-fold domains"/>
    <property type="match status" value="1"/>
</dbReference>
<feature type="domain" description="NAD-dependent epimerase/dehydratase" evidence="3">
    <location>
        <begin position="14"/>
        <end position="211"/>
    </location>
</feature>
<reference evidence="4" key="1">
    <citation type="submission" date="2022-09" db="EMBL/GenBank/DDBJ databases">
        <title>Fusarium specimens isolated from Avocado Roots.</title>
        <authorList>
            <person name="Stajich J."/>
            <person name="Roper C."/>
            <person name="Heimlech-Rivalta G."/>
        </authorList>
    </citation>
    <scope>NUCLEOTIDE SEQUENCE</scope>
    <source>
        <strain evidence="4">CF00136</strain>
    </source>
</reference>
<evidence type="ECO:0000313" key="4">
    <source>
        <dbReference type="EMBL" id="KAJ4246053.1"/>
    </source>
</evidence>
<dbReference type="AlphaFoldDB" id="A0A9W8RN36"/>
<dbReference type="Proteomes" id="UP001152049">
    <property type="component" value="Unassembled WGS sequence"/>
</dbReference>
<dbReference type="InterPro" id="IPR001509">
    <property type="entry name" value="Epimerase_deHydtase"/>
</dbReference>
<evidence type="ECO:0000313" key="5">
    <source>
        <dbReference type="Proteomes" id="UP001152049"/>
    </source>
</evidence>
<dbReference type="PANTHER" id="PTHR10366">
    <property type="entry name" value="NAD DEPENDENT EPIMERASE/DEHYDRATASE"/>
    <property type="match status" value="1"/>
</dbReference>
<evidence type="ECO:0000256" key="1">
    <source>
        <dbReference type="ARBA" id="ARBA00023002"/>
    </source>
</evidence>
<dbReference type="OrthoDB" id="2735536at2759"/>
<dbReference type="Pfam" id="PF01370">
    <property type="entry name" value="Epimerase"/>
    <property type="match status" value="1"/>
</dbReference>
<dbReference type="EMBL" id="JAOQAZ010000044">
    <property type="protein sequence ID" value="KAJ4246053.1"/>
    <property type="molecule type" value="Genomic_DNA"/>
</dbReference>
<keyword evidence="1" id="KW-0560">Oxidoreductase</keyword>
<comment type="caution">
    <text evidence="4">The sequence shown here is derived from an EMBL/GenBank/DDBJ whole genome shotgun (WGS) entry which is preliminary data.</text>
</comment>
<dbReference type="InterPro" id="IPR050425">
    <property type="entry name" value="NAD(P)_dehydrat-like"/>
</dbReference>
<evidence type="ECO:0000259" key="3">
    <source>
        <dbReference type="Pfam" id="PF01370"/>
    </source>
</evidence>
<sequence>MSSPTPIIPVGSWVLVTGATGFVASHVTRQLLERGYKVRGTVRDLTKASWLIKDHFKTYVESGDLGLVTVPDLAVDGAFDDAVKGVSAVIHIATIATFDPNPNKIIPQTVAGTKSILEAAAREPSVKRVVFTSSIVAALFPVAGINTRADRDTWNDAAEKAAWAPPPYDASRGMATYAASKLAAEKEVWEFVNEIKPRYSVNVVSPSGIIGKPLHVKHADNPVNWLTTVFKGDKARLDTFPAAFFVDVQDVAILHVAAMLDPDVKNARLQTWGHSTNWNEFLAILCKLRPEKQFIADYPDPYYLTISTDQSESVALLKKWDGQDEWKSLHDSIAEQINSPYFQIQ</sequence>